<feature type="domain" description="UspA" evidence="3">
    <location>
        <begin position="1"/>
        <end position="145"/>
    </location>
</feature>
<evidence type="ECO:0000256" key="2">
    <source>
        <dbReference type="PIRNR" id="PIRNR006276"/>
    </source>
</evidence>
<evidence type="ECO:0000259" key="3">
    <source>
        <dbReference type="Pfam" id="PF00582"/>
    </source>
</evidence>
<accession>A0ABT3FL68</accession>
<dbReference type="SUPFAM" id="SSF52402">
    <property type="entry name" value="Adenine nucleotide alpha hydrolases-like"/>
    <property type="match status" value="1"/>
</dbReference>
<comment type="caution">
    <text evidence="4">The sequence shown here is derived from an EMBL/GenBank/DDBJ whole genome shotgun (WGS) entry which is preliminary data.</text>
</comment>
<dbReference type="Gene3D" id="3.40.50.620">
    <property type="entry name" value="HUPs"/>
    <property type="match status" value="1"/>
</dbReference>
<keyword evidence="2" id="KW-0963">Cytoplasm</keyword>
<evidence type="ECO:0000313" key="5">
    <source>
        <dbReference type="Proteomes" id="UP001207930"/>
    </source>
</evidence>
<gene>
    <name evidence="4" type="ORF">OKA04_05605</name>
</gene>
<dbReference type="PIRSF" id="PIRSF006276">
    <property type="entry name" value="UspA"/>
    <property type="match status" value="1"/>
</dbReference>
<dbReference type="RefSeq" id="WP_264500156.1">
    <property type="nucleotide sequence ID" value="NZ_JAPDDS010000002.1"/>
</dbReference>
<dbReference type="PANTHER" id="PTHR46268">
    <property type="entry name" value="STRESS RESPONSE PROTEIN NHAX"/>
    <property type="match status" value="1"/>
</dbReference>
<dbReference type="InterPro" id="IPR014729">
    <property type="entry name" value="Rossmann-like_a/b/a_fold"/>
</dbReference>
<reference evidence="4 5" key="1">
    <citation type="submission" date="2022-10" db="EMBL/GenBank/DDBJ databases">
        <title>Luteolibacter flavescens strain MCCC 1K03193, whole genome shotgun sequencing project.</title>
        <authorList>
            <person name="Zhao G."/>
            <person name="Shen L."/>
        </authorList>
    </citation>
    <scope>NUCLEOTIDE SEQUENCE [LARGE SCALE GENOMIC DNA]</scope>
    <source>
        <strain evidence="4 5">MCCC 1K03193</strain>
    </source>
</reference>
<dbReference type="Pfam" id="PF00582">
    <property type="entry name" value="Usp"/>
    <property type="match status" value="1"/>
</dbReference>
<dbReference type="CDD" id="cd00293">
    <property type="entry name" value="USP-like"/>
    <property type="match status" value="1"/>
</dbReference>
<sequence>MKTIVAAVDFSNSTPGVLEAAVKIARAFDSSLHLLHVVEPEPSYTAYGFTPDEFPAIHLFQEEARKRATARLQDALAQVASDVPAAGVHLSEGSPLHAILDYVEKTGADLVIVGAHGHGAVAALLLGSVAEGMVRKAVVPTLVIPAPEKE</sequence>
<evidence type="ECO:0000256" key="1">
    <source>
        <dbReference type="ARBA" id="ARBA00008791"/>
    </source>
</evidence>
<proteinExistence type="inferred from homology"/>
<keyword evidence="5" id="KW-1185">Reference proteome</keyword>
<name>A0ABT3FL68_9BACT</name>
<dbReference type="PRINTS" id="PR01438">
    <property type="entry name" value="UNVRSLSTRESS"/>
</dbReference>
<dbReference type="InterPro" id="IPR006016">
    <property type="entry name" value="UspA"/>
</dbReference>
<dbReference type="PANTHER" id="PTHR46268:SF6">
    <property type="entry name" value="UNIVERSAL STRESS PROTEIN UP12"/>
    <property type="match status" value="1"/>
</dbReference>
<evidence type="ECO:0000313" key="4">
    <source>
        <dbReference type="EMBL" id="MCW1884197.1"/>
    </source>
</evidence>
<comment type="similarity">
    <text evidence="1 2">Belongs to the universal stress protein A family.</text>
</comment>
<dbReference type="InterPro" id="IPR006015">
    <property type="entry name" value="Universal_stress_UspA"/>
</dbReference>
<comment type="subcellular location">
    <subcellularLocation>
        <location evidence="2">Cytoplasm</location>
    </subcellularLocation>
</comment>
<dbReference type="EMBL" id="JAPDDS010000002">
    <property type="protein sequence ID" value="MCW1884197.1"/>
    <property type="molecule type" value="Genomic_DNA"/>
</dbReference>
<protein>
    <recommendedName>
        <fullName evidence="2">Universal stress protein</fullName>
    </recommendedName>
</protein>
<organism evidence="4 5">
    <name type="scientific">Luteolibacter flavescens</name>
    <dbReference type="NCBI Taxonomy" id="1859460"/>
    <lineage>
        <taxon>Bacteria</taxon>
        <taxon>Pseudomonadati</taxon>
        <taxon>Verrucomicrobiota</taxon>
        <taxon>Verrucomicrobiia</taxon>
        <taxon>Verrucomicrobiales</taxon>
        <taxon>Verrucomicrobiaceae</taxon>
        <taxon>Luteolibacter</taxon>
    </lineage>
</organism>
<dbReference type="Proteomes" id="UP001207930">
    <property type="component" value="Unassembled WGS sequence"/>
</dbReference>